<feature type="compositionally biased region" description="Polar residues" evidence="1">
    <location>
        <begin position="7"/>
        <end position="20"/>
    </location>
</feature>
<reference evidence="2" key="1">
    <citation type="thesis" date="2020" institute="ProQuest LLC" country="789 East Eisenhower Parkway, Ann Arbor, MI, USA">
        <title>Comparative Genomics and Chromosome Evolution.</title>
        <authorList>
            <person name="Mudd A.B."/>
        </authorList>
    </citation>
    <scope>NUCLEOTIDE SEQUENCE</scope>
    <source>
        <strain evidence="2">237g6f4</strain>
        <tissue evidence="2">Blood</tissue>
    </source>
</reference>
<evidence type="ECO:0000256" key="1">
    <source>
        <dbReference type="SAM" id="MobiDB-lite"/>
    </source>
</evidence>
<dbReference type="EMBL" id="WNYA01043842">
    <property type="protein sequence ID" value="KAG8536425.1"/>
    <property type="molecule type" value="Genomic_DNA"/>
</dbReference>
<sequence length="98" mass="10369">MFASFHPSANTSETVAASLQSSEVSPAVSEVSPQLPEVVEPSIPVPEPSSPLAPSSSSSSEGCEWSTSPEQGTRVLARRVTAEGTTEYLMEREQGEIF</sequence>
<feature type="compositionally biased region" description="Low complexity" evidence="1">
    <location>
        <begin position="52"/>
        <end position="69"/>
    </location>
</feature>
<gene>
    <name evidence="2" type="ORF">GDO81_026388</name>
</gene>
<name>A0AAV6YL99_ENGPU</name>
<dbReference type="AlphaFoldDB" id="A0AAV6YL99"/>
<keyword evidence="3" id="KW-1185">Reference proteome</keyword>
<comment type="caution">
    <text evidence="2">The sequence shown here is derived from an EMBL/GenBank/DDBJ whole genome shotgun (WGS) entry which is preliminary data.</text>
</comment>
<evidence type="ECO:0000313" key="2">
    <source>
        <dbReference type="EMBL" id="KAG8536425.1"/>
    </source>
</evidence>
<accession>A0AAV6YL99</accession>
<dbReference type="Proteomes" id="UP000824782">
    <property type="component" value="Unassembled WGS sequence"/>
</dbReference>
<proteinExistence type="predicted"/>
<protein>
    <submittedName>
        <fullName evidence="2">Uncharacterized protein</fullName>
    </submittedName>
</protein>
<evidence type="ECO:0000313" key="3">
    <source>
        <dbReference type="Proteomes" id="UP000824782"/>
    </source>
</evidence>
<feature type="region of interest" description="Disordered" evidence="1">
    <location>
        <begin position="1"/>
        <end position="72"/>
    </location>
</feature>
<organism evidence="2 3">
    <name type="scientific">Engystomops pustulosus</name>
    <name type="common">Tungara frog</name>
    <name type="synonym">Physalaemus pustulosus</name>
    <dbReference type="NCBI Taxonomy" id="76066"/>
    <lineage>
        <taxon>Eukaryota</taxon>
        <taxon>Metazoa</taxon>
        <taxon>Chordata</taxon>
        <taxon>Craniata</taxon>
        <taxon>Vertebrata</taxon>
        <taxon>Euteleostomi</taxon>
        <taxon>Amphibia</taxon>
        <taxon>Batrachia</taxon>
        <taxon>Anura</taxon>
        <taxon>Neobatrachia</taxon>
        <taxon>Hyloidea</taxon>
        <taxon>Leptodactylidae</taxon>
        <taxon>Leiuperinae</taxon>
        <taxon>Engystomops</taxon>
    </lineage>
</organism>
<feature type="compositionally biased region" description="Low complexity" evidence="1">
    <location>
        <begin position="21"/>
        <end position="42"/>
    </location>
</feature>